<protein>
    <submittedName>
        <fullName evidence="2">Uncharacterized protein</fullName>
    </submittedName>
</protein>
<evidence type="ECO:0000256" key="1">
    <source>
        <dbReference type="SAM" id="MobiDB-lite"/>
    </source>
</evidence>
<feature type="non-terminal residue" evidence="2">
    <location>
        <position position="859"/>
    </location>
</feature>
<dbReference type="Proteomes" id="UP001177023">
    <property type="component" value="Unassembled WGS sequence"/>
</dbReference>
<dbReference type="AlphaFoldDB" id="A0AA36CXH7"/>
<feature type="compositionally biased region" description="Acidic residues" evidence="1">
    <location>
        <begin position="732"/>
        <end position="742"/>
    </location>
</feature>
<name>A0AA36CXH7_9BILA</name>
<dbReference type="EMBL" id="CATQJA010002642">
    <property type="protein sequence ID" value="CAJ0576036.1"/>
    <property type="molecule type" value="Genomic_DNA"/>
</dbReference>
<comment type="caution">
    <text evidence="2">The sequence shown here is derived from an EMBL/GenBank/DDBJ whole genome shotgun (WGS) entry which is preliminary data.</text>
</comment>
<evidence type="ECO:0000313" key="3">
    <source>
        <dbReference type="Proteomes" id="UP001177023"/>
    </source>
</evidence>
<feature type="compositionally biased region" description="Basic and acidic residues" evidence="1">
    <location>
        <begin position="186"/>
        <end position="204"/>
    </location>
</feature>
<feature type="region of interest" description="Disordered" evidence="1">
    <location>
        <begin position="131"/>
        <end position="242"/>
    </location>
</feature>
<feature type="region of interest" description="Disordered" evidence="1">
    <location>
        <begin position="39"/>
        <end position="119"/>
    </location>
</feature>
<feature type="compositionally biased region" description="Polar residues" evidence="1">
    <location>
        <begin position="233"/>
        <end position="242"/>
    </location>
</feature>
<organism evidence="2 3">
    <name type="scientific">Mesorhabditis spiculigera</name>
    <dbReference type="NCBI Taxonomy" id="96644"/>
    <lineage>
        <taxon>Eukaryota</taxon>
        <taxon>Metazoa</taxon>
        <taxon>Ecdysozoa</taxon>
        <taxon>Nematoda</taxon>
        <taxon>Chromadorea</taxon>
        <taxon>Rhabditida</taxon>
        <taxon>Rhabditina</taxon>
        <taxon>Rhabditomorpha</taxon>
        <taxon>Rhabditoidea</taxon>
        <taxon>Rhabditidae</taxon>
        <taxon>Mesorhabditinae</taxon>
        <taxon>Mesorhabditis</taxon>
    </lineage>
</organism>
<feature type="compositionally biased region" description="Low complexity" evidence="1">
    <location>
        <begin position="134"/>
        <end position="151"/>
    </location>
</feature>
<keyword evidence="3" id="KW-1185">Reference proteome</keyword>
<proteinExistence type="predicted"/>
<reference evidence="2" key="1">
    <citation type="submission" date="2023-06" db="EMBL/GenBank/DDBJ databases">
        <authorList>
            <person name="Delattre M."/>
        </authorList>
    </citation>
    <scope>NUCLEOTIDE SEQUENCE</scope>
    <source>
        <strain evidence="2">AF72</strain>
    </source>
</reference>
<sequence>MVLTNSKFYFSNPTRKISFFVHNIEAKDVAAQLGRPVTRARLSGESDQTSGRPTKLASAAKNKNNEAQPNAAATSSCSEAPSQPRKRGRPSLPGTAQSSAAATSNKNSTRPSLQEAPNVDKELTSAANNRNNEAQSNSAATSASSAQGPSQPRKRGRPSLPGTAQSSTAATDKKKSGRLSLQEPPNVDKDSNGRPHLRSGDVRHRSGSGVSAPIFELSESVSPVRDRTKRRSNGSTPPTISRFTLAKRRATSTRKAIPQGISAFSIVDTWARLSKDEPKRKTQMVLRDHSLALQPLRKRTKDWVHDVAARLKATADRTVLWADVAAGPNIRLHADIMYIKMQVAKFYKDGAHHLEDRGRCFLDVTNKTKQEIDFSFDEDELARLSSAFFVVTARYKCLRTEKRKTDAGCYQLMKTSGVLEVGRKIGNPIVLFDAKKHPGYASSAETLTKMCATTRKLDSSAPDYRSLTVALEKLKPRQPQNAIPPRADGTGEQSPLSYYWLDDGVKRSLAAEVPFGMPFPGMTKRSFVSVDDLLEYLNSTTVLSFQREEDESSNIIVGPATFVLPKVPEAPLHNVRTTGEYITVRPYPFQRVKRCDGDRHTLPLGLDESCYIREYEEMEDDVDRRRPAPPGEAQFLSLWNYALRHHNRSVVDSTEGFRLLRHFHSEYVPLLDAPGQDFWAMHLDECEKAKLIGAMERMALLSGDFSVCDKFEQDRARAVQDDFAEEGPTVEIGEESEGEQDNEPPKKSRRRVRTTTSSSSTAGSKPLKRKRRTSQGGPQEACPAASSSRAPSRVKSARKHAAGPDDTPLSPSRIGQTRMAKRIVDEVKKMAPLTKDKKRPSVAPGPSKRNRFESSSIAA</sequence>
<accession>A0AA36CXH7</accession>
<feature type="compositionally biased region" description="Low complexity" evidence="1">
    <location>
        <begin position="781"/>
        <end position="794"/>
    </location>
</feature>
<feature type="region of interest" description="Disordered" evidence="1">
    <location>
        <begin position="720"/>
        <end position="859"/>
    </location>
</feature>
<feature type="compositionally biased region" description="Low complexity" evidence="1">
    <location>
        <begin position="95"/>
        <end position="109"/>
    </location>
</feature>
<gene>
    <name evidence="2" type="ORF">MSPICULIGERA_LOCUS14335</name>
</gene>
<feature type="compositionally biased region" description="Polar residues" evidence="1">
    <location>
        <begin position="61"/>
        <end position="81"/>
    </location>
</feature>
<evidence type="ECO:0000313" key="2">
    <source>
        <dbReference type="EMBL" id="CAJ0576036.1"/>
    </source>
</evidence>